<reference evidence="3" key="1">
    <citation type="submission" date="2015-10" db="EMBL/GenBank/DDBJ databases">
        <title>Niche specialization of a soil ammonia-oxidizing archaeon, Candidatus Nitrosocosmicus oleophilus.</title>
        <authorList>
            <person name="Jung M.-Y."/>
            <person name="Rhee S.-K."/>
        </authorList>
    </citation>
    <scope>NUCLEOTIDE SEQUENCE [LARGE SCALE GENOMIC DNA]</scope>
    <source>
        <strain evidence="3">MY3</strain>
    </source>
</reference>
<dbReference type="InterPro" id="IPR036927">
    <property type="entry name" value="Cyt_c_oxase-like_su1_sf"/>
</dbReference>
<feature type="transmembrane region" description="Helical" evidence="1">
    <location>
        <begin position="104"/>
        <end position="126"/>
    </location>
</feature>
<keyword evidence="1" id="KW-0472">Membrane</keyword>
<dbReference type="EMBL" id="CP012850">
    <property type="protein sequence ID" value="ALI35319.1"/>
    <property type="molecule type" value="Genomic_DNA"/>
</dbReference>
<evidence type="ECO:0000313" key="3">
    <source>
        <dbReference type="Proteomes" id="UP000058925"/>
    </source>
</evidence>
<dbReference type="AlphaFoldDB" id="A0A654LYK6"/>
<feature type="transmembrane region" description="Helical" evidence="1">
    <location>
        <begin position="158"/>
        <end position="179"/>
    </location>
</feature>
<dbReference type="RefSeq" id="WP_231100292.1">
    <property type="nucleotide sequence ID" value="NZ_CP012850.1"/>
</dbReference>
<evidence type="ECO:0000313" key="2">
    <source>
        <dbReference type="EMBL" id="ALI35319.1"/>
    </source>
</evidence>
<keyword evidence="3" id="KW-1185">Reference proteome</keyword>
<feature type="transmembrane region" description="Helical" evidence="1">
    <location>
        <begin position="62"/>
        <end position="84"/>
    </location>
</feature>
<proteinExistence type="predicted"/>
<dbReference type="Gene3D" id="1.20.210.10">
    <property type="entry name" value="Cytochrome c oxidase-like, subunit I domain"/>
    <property type="match status" value="1"/>
</dbReference>
<keyword evidence="1" id="KW-1133">Transmembrane helix</keyword>
<gene>
    <name evidence="2" type="ORF">NMY3_01114</name>
</gene>
<name>A0A654LYK6_9ARCH</name>
<dbReference type="GeneID" id="60421216"/>
<sequence>MHNEDNQKIDLVWTRRFITAAIVQGAIIVGLTVFIIFGEISILEPGVSRVIASGGAGTWFSLGYVMYIVVGVIGVAVSALFYLYIERVLKKQYKDHKGARVVAWIHLILMNIGTTFAMGLLMLAGYKGGAAMLPTSVGGLGYNAGQAHEILAPFVEPIAAAILILIIGVICGGIGFLVISRKEKDK</sequence>
<keyword evidence="1" id="KW-0812">Transmembrane</keyword>
<dbReference type="KEGG" id="taa:NMY3_01114"/>
<accession>A0A654LYK6</accession>
<evidence type="ECO:0000256" key="1">
    <source>
        <dbReference type="SAM" id="Phobius"/>
    </source>
</evidence>
<dbReference type="Proteomes" id="UP000058925">
    <property type="component" value="Chromosome"/>
</dbReference>
<organism evidence="2 3">
    <name type="scientific">Candidatus Nitrosocosmicus oleophilus</name>
    <dbReference type="NCBI Taxonomy" id="1353260"/>
    <lineage>
        <taxon>Archaea</taxon>
        <taxon>Nitrososphaerota</taxon>
        <taxon>Nitrososphaeria</taxon>
        <taxon>Nitrososphaerales</taxon>
        <taxon>Nitrososphaeraceae</taxon>
        <taxon>Candidatus Nitrosocosmicus</taxon>
    </lineage>
</organism>
<protein>
    <submittedName>
        <fullName evidence="2">Uncharacterized protein</fullName>
    </submittedName>
</protein>
<feature type="transmembrane region" description="Helical" evidence="1">
    <location>
        <begin position="21"/>
        <end position="42"/>
    </location>
</feature>